<dbReference type="PROSITE" id="PS01124">
    <property type="entry name" value="HTH_ARAC_FAMILY_2"/>
    <property type="match status" value="1"/>
</dbReference>
<keyword evidence="6" id="KW-1185">Reference proteome</keyword>
<dbReference type="InterPro" id="IPR050204">
    <property type="entry name" value="AraC_XylS_family_regulators"/>
</dbReference>
<gene>
    <name evidence="5" type="ORF">HNQ39_003299</name>
</gene>
<name>A0A7W9SSR5_ARMRO</name>
<dbReference type="RefSeq" id="WP_184198544.1">
    <property type="nucleotide sequence ID" value="NZ_JACHGW010000003.1"/>
</dbReference>
<dbReference type="GO" id="GO:0043565">
    <property type="term" value="F:sequence-specific DNA binding"/>
    <property type="evidence" value="ECO:0007669"/>
    <property type="project" value="InterPro"/>
</dbReference>
<dbReference type="InterPro" id="IPR011051">
    <property type="entry name" value="RmlC_Cupin_sf"/>
</dbReference>
<organism evidence="5 6">
    <name type="scientific">Armatimonas rosea</name>
    <dbReference type="NCBI Taxonomy" id="685828"/>
    <lineage>
        <taxon>Bacteria</taxon>
        <taxon>Bacillati</taxon>
        <taxon>Armatimonadota</taxon>
        <taxon>Armatimonadia</taxon>
        <taxon>Armatimonadales</taxon>
        <taxon>Armatimonadaceae</taxon>
        <taxon>Armatimonas</taxon>
    </lineage>
</organism>
<dbReference type="SUPFAM" id="SSF46689">
    <property type="entry name" value="Homeodomain-like"/>
    <property type="match status" value="1"/>
</dbReference>
<evidence type="ECO:0000256" key="1">
    <source>
        <dbReference type="ARBA" id="ARBA00023015"/>
    </source>
</evidence>
<dbReference type="InterPro" id="IPR018060">
    <property type="entry name" value="HTH_AraC"/>
</dbReference>
<evidence type="ECO:0000256" key="3">
    <source>
        <dbReference type="ARBA" id="ARBA00023163"/>
    </source>
</evidence>
<dbReference type="InterPro" id="IPR009057">
    <property type="entry name" value="Homeodomain-like_sf"/>
</dbReference>
<sequence>MLGQELLGQLSVSLRWANDHDWKAGTDTASTHSDTGALWYVGQGQLEATLNGKHWVVPTGSALLLPRNVVRERLRTDRGAVWWSVGFEALLFGRLDVLQLLHPPVLWQPDLPTRTLLLQWMTQAAQQWPDDGLGYLPTSLPRDEQARLIGDGLAKAIFGLCWRVLSVRESGEDRPLRITGAPDWLVPALWAIQDNPALTPVQLSETYAVSPAHLRRCFHRFVGVSPQAYLTERRLERACRLLRSTHMTVAAVGEAIGFESVYTFSRVFTERFLVPPSKWRALSESDNKIAVLDKP</sequence>
<dbReference type="AlphaFoldDB" id="A0A7W9SSR5"/>
<dbReference type="PANTHER" id="PTHR46796:SF7">
    <property type="entry name" value="ARAC FAMILY TRANSCRIPTIONAL REGULATOR"/>
    <property type="match status" value="1"/>
</dbReference>
<dbReference type="GO" id="GO:0003700">
    <property type="term" value="F:DNA-binding transcription factor activity"/>
    <property type="evidence" value="ECO:0007669"/>
    <property type="project" value="InterPro"/>
</dbReference>
<reference evidence="5 6" key="1">
    <citation type="submission" date="2020-08" db="EMBL/GenBank/DDBJ databases">
        <title>Genomic Encyclopedia of Type Strains, Phase IV (KMG-IV): sequencing the most valuable type-strain genomes for metagenomic binning, comparative biology and taxonomic classification.</title>
        <authorList>
            <person name="Goeker M."/>
        </authorList>
    </citation>
    <scope>NUCLEOTIDE SEQUENCE [LARGE SCALE GENOMIC DNA]</scope>
    <source>
        <strain evidence="5 6">DSM 23562</strain>
    </source>
</reference>
<dbReference type="Proteomes" id="UP000520814">
    <property type="component" value="Unassembled WGS sequence"/>
</dbReference>
<proteinExistence type="predicted"/>
<accession>A0A7W9SSR5</accession>
<evidence type="ECO:0000313" key="6">
    <source>
        <dbReference type="Proteomes" id="UP000520814"/>
    </source>
</evidence>
<comment type="caution">
    <text evidence="5">The sequence shown here is derived from an EMBL/GenBank/DDBJ whole genome shotgun (WGS) entry which is preliminary data.</text>
</comment>
<keyword evidence="2 5" id="KW-0238">DNA-binding</keyword>
<dbReference type="Pfam" id="PF12833">
    <property type="entry name" value="HTH_18"/>
    <property type="match status" value="1"/>
</dbReference>
<keyword evidence="1" id="KW-0805">Transcription regulation</keyword>
<dbReference type="PANTHER" id="PTHR46796">
    <property type="entry name" value="HTH-TYPE TRANSCRIPTIONAL ACTIVATOR RHAS-RELATED"/>
    <property type="match status" value="1"/>
</dbReference>
<feature type="domain" description="HTH araC/xylS-type" evidence="4">
    <location>
        <begin position="202"/>
        <end position="282"/>
    </location>
</feature>
<evidence type="ECO:0000256" key="2">
    <source>
        <dbReference type="ARBA" id="ARBA00023125"/>
    </source>
</evidence>
<keyword evidence="3" id="KW-0804">Transcription</keyword>
<dbReference type="SUPFAM" id="SSF51182">
    <property type="entry name" value="RmlC-like cupins"/>
    <property type="match status" value="1"/>
</dbReference>
<protein>
    <submittedName>
        <fullName evidence="5">AraC-like DNA-binding protein</fullName>
    </submittedName>
</protein>
<dbReference type="EMBL" id="JACHGW010000003">
    <property type="protein sequence ID" value="MBB6051489.1"/>
    <property type="molecule type" value="Genomic_DNA"/>
</dbReference>
<evidence type="ECO:0000259" key="4">
    <source>
        <dbReference type="PROSITE" id="PS01124"/>
    </source>
</evidence>
<dbReference type="Gene3D" id="1.10.10.60">
    <property type="entry name" value="Homeodomain-like"/>
    <property type="match status" value="2"/>
</dbReference>
<evidence type="ECO:0000313" key="5">
    <source>
        <dbReference type="EMBL" id="MBB6051489.1"/>
    </source>
</evidence>
<dbReference type="SMART" id="SM00342">
    <property type="entry name" value="HTH_ARAC"/>
    <property type="match status" value="1"/>
</dbReference>